<evidence type="ECO:0000313" key="7">
    <source>
        <dbReference type="EMBL" id="NIZ40724.1"/>
    </source>
</evidence>
<dbReference type="Proteomes" id="UP000711995">
    <property type="component" value="Unassembled WGS sequence"/>
</dbReference>
<dbReference type="Gene3D" id="2.60.40.1760">
    <property type="entry name" value="glycosyl hydrolase (family 31)"/>
    <property type="match status" value="1"/>
</dbReference>
<dbReference type="PANTHER" id="PTHR22762:SF165">
    <property type="entry name" value="PUTATIVE (AFU_ORTHOLOGUE AFUA_1G06560)-RELATED"/>
    <property type="match status" value="1"/>
</dbReference>
<reference evidence="7 8" key="1">
    <citation type="submission" date="2020-03" db="EMBL/GenBank/DDBJ databases">
        <title>Spirochaetal bacteria isolated from arthropods constitute a novel genus Entomospira genus novum within the order Spirochaetales.</title>
        <authorList>
            <person name="Grana-Miraglia L."/>
            <person name="Sikutova S."/>
            <person name="Fingerle V."/>
            <person name="Sing A."/>
            <person name="Castillo-Ramirez S."/>
            <person name="Margos G."/>
            <person name="Rudolf I."/>
        </authorList>
    </citation>
    <scope>NUCLEOTIDE SEQUENCE [LARGE SCALE GENOMIC DNA]</scope>
    <source>
        <strain evidence="7 8">BR193</strain>
    </source>
</reference>
<dbReference type="Pfam" id="PF01055">
    <property type="entry name" value="Glyco_hydro_31_2nd"/>
    <property type="match status" value="1"/>
</dbReference>
<accession>A0A968KRF7</accession>
<comment type="caution">
    <text evidence="7">The sequence shown here is derived from an EMBL/GenBank/DDBJ whole genome shotgun (WGS) entry which is preliminary data.</text>
</comment>
<evidence type="ECO:0000256" key="1">
    <source>
        <dbReference type="ARBA" id="ARBA00007806"/>
    </source>
</evidence>
<feature type="domain" description="Glycosyl hydrolase family 31 C-terminal" evidence="6">
    <location>
        <begin position="603"/>
        <end position="687"/>
    </location>
</feature>
<dbReference type="Gene3D" id="2.60.40.1180">
    <property type="entry name" value="Golgi alpha-mannosidase II"/>
    <property type="match status" value="2"/>
</dbReference>
<feature type="domain" description="Glycoside hydrolase family 31 TIM barrel" evidence="3">
    <location>
        <begin position="264"/>
        <end position="595"/>
    </location>
</feature>
<evidence type="ECO:0000259" key="3">
    <source>
        <dbReference type="Pfam" id="PF01055"/>
    </source>
</evidence>
<dbReference type="EMBL" id="JAATLJ010000001">
    <property type="protein sequence ID" value="NIZ40724.1"/>
    <property type="molecule type" value="Genomic_DNA"/>
</dbReference>
<name>A0A968KRF7_9SPIO</name>
<dbReference type="RefSeq" id="WP_167700307.1">
    <property type="nucleotide sequence ID" value="NZ_CP118174.1"/>
</dbReference>
<dbReference type="InterPro" id="IPR048395">
    <property type="entry name" value="Glyco_hydro_31_C"/>
</dbReference>
<dbReference type="InterPro" id="IPR011013">
    <property type="entry name" value="Gal_mutarotase_sf_dom"/>
</dbReference>
<comment type="similarity">
    <text evidence="1 2">Belongs to the glycosyl hydrolase 31 family.</text>
</comment>
<organism evidence="7 8">
    <name type="scientific">Entomospira entomophila</name>
    <dbReference type="NCBI Taxonomy" id="2719988"/>
    <lineage>
        <taxon>Bacteria</taxon>
        <taxon>Pseudomonadati</taxon>
        <taxon>Spirochaetota</taxon>
        <taxon>Spirochaetia</taxon>
        <taxon>Spirochaetales</taxon>
        <taxon>Spirochaetaceae</taxon>
        <taxon>Entomospira</taxon>
    </lineage>
</organism>
<dbReference type="InterPro" id="IPR013780">
    <property type="entry name" value="Glyco_hydro_b"/>
</dbReference>
<evidence type="ECO:0000259" key="5">
    <source>
        <dbReference type="Pfam" id="PF17137"/>
    </source>
</evidence>
<dbReference type="Pfam" id="PF17137">
    <property type="entry name" value="DUF5110"/>
    <property type="match status" value="1"/>
</dbReference>
<keyword evidence="8" id="KW-1185">Reference proteome</keyword>
<dbReference type="PANTHER" id="PTHR22762">
    <property type="entry name" value="ALPHA-GLUCOSIDASE"/>
    <property type="match status" value="1"/>
</dbReference>
<sequence length="837" mass="96668">MKRLDIVKKIDVLVDRYRLTFDEGIMEIFFLEDAVIRVKATFAEEFEREASYILTKTAWSDAFDEYLGEERVRVQVVSTTVQEEPSSYVIESALLKIVIKKEPFAFMIYDRQGTLLHQDLAGRAITQDHLGRIAHYQVTNRKDDDYYGFGEQSGALNKIGQRIRFCSKDNIGYDSEHSSCLYKHIPFFVKLTGVERTAVGYFYHNTYESFFDAANEMSGYWASYLGAQYAHFGAESGDIDYFFIAGPKIADVVRRYTDLTGKSALMPRYALGYLGSTMYYTELERDCDQAVLQFVQKTKEKELPMDGFFLSSGYTVSQGKRYVFTWNKDRFSDPKKFFQAMQKHHIFVSANIKPGVLVTHPRFEDWQKANLFVKDSTGEVTYRDRWWGGEGAFFDFTQPQAREAWKQEIKKHLLDYGCPAIWNDNNEYDSLEDKEAQCHYDGVLDGQSIARVKPLMATLMAKSSYQALLEHDTSMRPYVTSRAGSAGIQRYAQTWAGDNLTEWKSISYNLSTLLNLGISGLAHVGCDVGGFFGSAPSAMMFLRWVQSGIFYPRFSIHSANTDNTVTEPWMYPEFLPHIREAMQLRYALMPYLYSLNYEAYRSGEPIMRAMIYEFQQERDFHNVHEQFMLGRALLVAPVLRDTKEHHVVLPKGDRWYDIKSGIYHEGGQELRMNVDERSIPVFLRSGEFLVLSADKAKNVQSPVHHLMIFHAPTRDGSFILYEDDGISRNYLKDDYLETTITAHCSAQSIRYDWSLRGNYKSSIQMYTMRIFYDKKAPLKVTVSSRELKQYLDLDDFEAVSLGWHYDHQAKSIVIRLPALQENFSVDIDFGIFDLIGN</sequence>
<keyword evidence="2" id="KW-0326">Glycosidase</keyword>
<dbReference type="InterPro" id="IPR000322">
    <property type="entry name" value="Glyco_hydro_31_TIM"/>
</dbReference>
<keyword evidence="2" id="KW-0378">Hydrolase</keyword>
<protein>
    <submittedName>
        <fullName evidence="7">DUF4968 domain-containing protein</fullName>
    </submittedName>
</protein>
<dbReference type="GO" id="GO:0004553">
    <property type="term" value="F:hydrolase activity, hydrolyzing O-glycosyl compounds"/>
    <property type="evidence" value="ECO:0007669"/>
    <property type="project" value="InterPro"/>
</dbReference>
<gene>
    <name evidence="7" type="ORF">HCT14_04265</name>
</gene>
<dbReference type="AlphaFoldDB" id="A0A968KRF7"/>
<dbReference type="SUPFAM" id="SSF74650">
    <property type="entry name" value="Galactose mutarotase-like"/>
    <property type="match status" value="1"/>
</dbReference>
<dbReference type="InterPro" id="IPR033403">
    <property type="entry name" value="DUF5110"/>
</dbReference>
<evidence type="ECO:0000259" key="4">
    <source>
        <dbReference type="Pfam" id="PF13802"/>
    </source>
</evidence>
<dbReference type="InterPro" id="IPR017853">
    <property type="entry name" value="GH"/>
</dbReference>
<dbReference type="GO" id="GO:0005975">
    <property type="term" value="P:carbohydrate metabolic process"/>
    <property type="evidence" value="ECO:0007669"/>
    <property type="project" value="InterPro"/>
</dbReference>
<dbReference type="InterPro" id="IPR025887">
    <property type="entry name" value="Glyco_hydro_31_N_dom"/>
</dbReference>
<dbReference type="GO" id="GO:0030246">
    <property type="term" value="F:carbohydrate binding"/>
    <property type="evidence" value="ECO:0007669"/>
    <property type="project" value="InterPro"/>
</dbReference>
<feature type="domain" description="Glycoside hydrolase family 31 N-terminal" evidence="4">
    <location>
        <begin position="26"/>
        <end position="212"/>
    </location>
</feature>
<feature type="domain" description="DUF5110" evidence="5">
    <location>
        <begin position="706"/>
        <end position="766"/>
    </location>
</feature>
<evidence type="ECO:0000313" key="8">
    <source>
        <dbReference type="Proteomes" id="UP000711995"/>
    </source>
</evidence>
<evidence type="ECO:0000256" key="2">
    <source>
        <dbReference type="RuleBase" id="RU361185"/>
    </source>
</evidence>
<dbReference type="Pfam" id="PF21365">
    <property type="entry name" value="Glyco_hydro_31_3rd"/>
    <property type="match status" value="1"/>
</dbReference>
<dbReference type="SUPFAM" id="SSF51011">
    <property type="entry name" value="Glycosyl hydrolase domain"/>
    <property type="match status" value="1"/>
</dbReference>
<dbReference type="CDD" id="cd14752">
    <property type="entry name" value="GH31_N"/>
    <property type="match status" value="1"/>
</dbReference>
<proteinExistence type="inferred from homology"/>
<dbReference type="SUPFAM" id="SSF51445">
    <property type="entry name" value="(Trans)glycosidases"/>
    <property type="match status" value="1"/>
</dbReference>
<dbReference type="CDD" id="cd06599">
    <property type="entry name" value="GH31_glycosidase_Aec37"/>
    <property type="match status" value="1"/>
</dbReference>
<evidence type="ECO:0000259" key="6">
    <source>
        <dbReference type="Pfam" id="PF21365"/>
    </source>
</evidence>
<dbReference type="Pfam" id="PF13802">
    <property type="entry name" value="Gal_mutarotas_2"/>
    <property type="match status" value="1"/>
</dbReference>
<dbReference type="Gene3D" id="3.20.20.80">
    <property type="entry name" value="Glycosidases"/>
    <property type="match status" value="1"/>
</dbReference>